<dbReference type="STRING" id="35525.A0A164T7H2"/>
<dbReference type="InterPro" id="IPR041588">
    <property type="entry name" value="Integrase_H2C2"/>
</dbReference>
<evidence type="ECO:0000313" key="8">
    <source>
        <dbReference type="Proteomes" id="UP000076858"/>
    </source>
</evidence>
<dbReference type="PANTHER" id="PTHR37984">
    <property type="entry name" value="PROTEIN CBG26694"/>
    <property type="match status" value="1"/>
</dbReference>
<dbReference type="InterPro" id="IPR001584">
    <property type="entry name" value="Integrase_cat-core"/>
</dbReference>
<dbReference type="InterPro" id="IPR036397">
    <property type="entry name" value="RNaseH_sf"/>
</dbReference>
<dbReference type="PROSITE" id="PS51547">
    <property type="entry name" value="C2_PI3K"/>
    <property type="match status" value="1"/>
</dbReference>
<dbReference type="Proteomes" id="UP000076858">
    <property type="component" value="Unassembled WGS sequence"/>
</dbReference>
<feature type="compositionally biased region" description="Acidic residues" evidence="3">
    <location>
        <begin position="791"/>
        <end position="800"/>
    </location>
</feature>
<reference evidence="7 8" key="1">
    <citation type="submission" date="2016-03" db="EMBL/GenBank/DDBJ databases">
        <title>EvidentialGene: Evidence-directed Construction of Genes on Genomes.</title>
        <authorList>
            <person name="Gilbert D.G."/>
            <person name="Choi J.-H."/>
            <person name="Mockaitis K."/>
            <person name="Colbourne J."/>
            <person name="Pfrender M."/>
        </authorList>
    </citation>
    <scope>NUCLEOTIDE SEQUENCE [LARGE SCALE GENOMIC DNA]</scope>
    <source>
        <strain evidence="7 8">Xinb3</strain>
        <tissue evidence="7">Complete organism</tissue>
    </source>
</reference>
<name>A0A164T7H2_9CRUS</name>
<dbReference type="EC" id="2.7.7.49" evidence="1"/>
<feature type="domain" description="C2 PI3K-type" evidence="6">
    <location>
        <begin position="1588"/>
        <end position="1775"/>
    </location>
</feature>
<evidence type="ECO:0000256" key="3">
    <source>
        <dbReference type="SAM" id="MobiDB-lite"/>
    </source>
</evidence>
<dbReference type="InterPro" id="IPR000477">
    <property type="entry name" value="RT_dom"/>
</dbReference>
<comment type="similarity">
    <text evidence="2">Belongs to the PI3/PI4-kinase family.</text>
</comment>
<organism evidence="7 8">
    <name type="scientific">Daphnia magna</name>
    <dbReference type="NCBI Taxonomy" id="35525"/>
    <lineage>
        <taxon>Eukaryota</taxon>
        <taxon>Metazoa</taxon>
        <taxon>Ecdysozoa</taxon>
        <taxon>Arthropoda</taxon>
        <taxon>Crustacea</taxon>
        <taxon>Branchiopoda</taxon>
        <taxon>Diplostraca</taxon>
        <taxon>Cladocera</taxon>
        <taxon>Anomopoda</taxon>
        <taxon>Daphniidae</taxon>
        <taxon>Daphnia</taxon>
    </lineage>
</organism>
<proteinExistence type="inferred from homology"/>
<dbReference type="EMBL" id="LRGB01001867">
    <property type="protein sequence ID" value="KZS10246.1"/>
    <property type="molecule type" value="Genomic_DNA"/>
</dbReference>
<dbReference type="GO" id="GO:0003964">
    <property type="term" value="F:RNA-directed DNA polymerase activity"/>
    <property type="evidence" value="ECO:0007669"/>
    <property type="project" value="UniProtKB-EC"/>
</dbReference>
<dbReference type="Gene3D" id="1.10.340.70">
    <property type="match status" value="1"/>
</dbReference>
<dbReference type="PROSITE" id="PS50878">
    <property type="entry name" value="RT_POL"/>
    <property type="match status" value="1"/>
</dbReference>
<evidence type="ECO:0000313" key="7">
    <source>
        <dbReference type="EMBL" id="KZS10246.1"/>
    </source>
</evidence>
<feature type="region of interest" description="Disordered" evidence="3">
    <location>
        <begin position="974"/>
        <end position="995"/>
    </location>
</feature>
<dbReference type="OrthoDB" id="2286242at2759"/>
<accession>A0A164T7H2</accession>
<dbReference type="InterPro" id="IPR002420">
    <property type="entry name" value="PI3K-type_C2_dom"/>
</dbReference>
<dbReference type="Gene3D" id="3.30.420.10">
    <property type="entry name" value="Ribonuclease H-like superfamily/Ribonuclease H"/>
    <property type="match status" value="1"/>
</dbReference>
<evidence type="ECO:0000259" key="5">
    <source>
        <dbReference type="PROSITE" id="PS50994"/>
    </source>
</evidence>
<dbReference type="Pfam" id="PF00078">
    <property type="entry name" value="RVT_1"/>
    <property type="match status" value="1"/>
</dbReference>
<feature type="domain" description="Integrase catalytic" evidence="5">
    <location>
        <begin position="521"/>
        <end position="675"/>
    </location>
</feature>
<dbReference type="Gene3D" id="2.60.40.150">
    <property type="entry name" value="C2 domain"/>
    <property type="match status" value="1"/>
</dbReference>
<dbReference type="InterPro" id="IPR035892">
    <property type="entry name" value="C2_domain_sf"/>
</dbReference>
<dbReference type="InterPro" id="IPR012337">
    <property type="entry name" value="RNaseH-like_sf"/>
</dbReference>
<dbReference type="Pfam" id="PF00665">
    <property type="entry name" value="rve"/>
    <property type="match status" value="1"/>
</dbReference>
<dbReference type="SUPFAM" id="SSF53098">
    <property type="entry name" value="Ribonuclease H-like"/>
    <property type="match status" value="1"/>
</dbReference>
<sequence>MSRTSRNRQPPSYFLTVGFSMHVPVASSSRTSIERKSVSVNFESNHVVDILDSTGETDRRLLRHVTCCSGLTEIVDIPSTKVLLRNLTQISTTTALTTGSTNFFNVTAVAIGKDILTKRTITGDPCIPQCATTRARHVITVAARTVFICIDTMGFATTTKDSLIVDLADTEPEEIGHPWRPRASVISRQEEGEVVEAAESADDIIPTLLVGSLSLQGSSVAQPLAVSKAISDEISCWVTNGISTEAFKAISKEFPLEYVDTEFAIKPPKLDGWIGRWAQLKPDKGLLKTSNALVTILDRYTLDAVENPKLQRLKERLTPFVFTTVWRKGRDHAIPDALSRASVNDPGLEDEAANDDVQAFARTMTLRRVAAITATSSDDDDQSEPSLDSPSVRRDMVIDSLREVAAADAAYWELIAAVESGFSARRDRTSPSVRQYWTIRQELSVDDGLVLFGKRIVIPQRSRRDILAKLHVAHQGIMRMKRRARQTIYWPGLNNDIISMIERCQACQERLPSQQREPLLRDVLPERVFEEVTADLFESGRLHVLVYTDRLSGWPVIHRWHHAPTARELIQAVTRNLVDLGVPTRFRSDGGPQFAANAFQNALRNWGVEWQNSSPYYAQSNGHAEAAVDAIKRLVEKIAPAGDLNSDEFLQGLLEFRNTPRENGMSPAEMVFGRQLRSILPAHKSSFDPRWREIMVARDRQLELDGAVKWIYDERARPLSPLLIGSRVRVQDTSTLLWDKEGVVVGKYRSYRVEFTSGSVLWRNRRHLRPLITDNEPAPPPSGTANKTDNDGDFGDDPAPDPDTARQQAVPPARSIPRRSRRIRKPNHLGRGNTEGLSGPTRIQVKRLPIRGRPNDPSETILLAFSSSLPERVKVTSMSYQVQISVPNLLDVSNVTWAIPQPDVAPPLTSVKKCGKTHPQEQDCLLRCVNCASPTHESSCNECPAYIEMKKVLKMTYLEGITVSEASSRVTSLVSASAKRSTRPNNQEHQPPPEISSLQAQILALKEEMRLHKESIIPKINKNIGSLTMDLSETKNKIDHLSPHHTTEFKHSDRSGIRKVNDDKLTLSSSSLSTSATINTGPYMGSDHLPGIIKLNATLNDKYIENHLYNRDFYFINDPQVATVTFTEAIEFGNALCFKKTNPSRQPYIEQDPARPWWNATCQKLQTEWKKAEAKKRKTIISAKKLAWATFVTSLGHNDQPKMWSFVKNMVRKESIPAVEGYSIRTNHNIHNTSQEKAELFLSLFSGAYPRDITVGLNLIQNFSLKNLSAANTSFLLHLFNRLFTSGYVPEIWKSAVVIPLLKPNKPAEDSNSYRPVSLTSCLGKVFERILANRLHWFLESKGLINIAQAGFRRGCSTTDRIDQLDSYIKAGFNQKKPVCVIVSSVVSSLTPVENRVPQGAVLIPILFNVMLIDFLPSTPDVKTLLYADDVTLCLQKNQLEDEKITLQPFLDQVRRWGKRWKFKFAAEKCAKLYFQHPSSTTARNQHQQETNTGYVISPILESSCTESISVKLAVHFSMDHVVTNFTCGISSRVDHVISHVVCELGTTTQPKSEEYAPKVWGMAEFYYPIRAFATTNEVSRPLLRTAEDDIKVDDLLSREPGDALTHATVSVFIDIIHGEIDRLLVNSSNTQPKVCCSPSKVVFGTASSRSATFFPNRIVFDEVITSSTVAICTLLRESRLVLTVYGRRKVAEGDPGSGSEAEHVELGWTAQNFFTYGDPNCTLVQGSRLLPLWPPASDKRSGYVPTAGRHPRGHSTPLLSIEMTDLDDADIHFPLVEPTVIPSVDPLPKWISINARWPIIRQRHRSACGKERQNGQAFRLSSPSAAKEQEPIKFELTALETSMRFNEQKFQGNYPIIGVPYGSVAASLSFHLVSTNQISLCGEQVELVHMVPEHWVDTDFGSFLYPRPDFHINGMYPWDWTLVCFKKRMIKKTDVVPECRPISYDEATYEIRKISNCMAATTEDDHKSFESWEIPPQPLAKILIHEIWKLEGEHSPFVVSKVRVAPLKDIGPQLTLPQLELMAAVIGTRRLVIHDLNRQRLQISWELSVDHHVVRQSNPFVLALEE</sequence>
<feature type="compositionally biased region" description="Basic residues" evidence="3">
    <location>
        <begin position="816"/>
        <end position="828"/>
    </location>
</feature>
<comment type="caution">
    <text evidence="7">The sequence shown here is derived from an EMBL/GenBank/DDBJ whole genome shotgun (WGS) entry which is preliminary data.</text>
</comment>
<dbReference type="Pfam" id="PF17921">
    <property type="entry name" value="Integrase_H2C2"/>
    <property type="match status" value="1"/>
</dbReference>
<keyword evidence="8" id="KW-1185">Reference proteome</keyword>
<feature type="compositionally biased region" description="Polar residues" evidence="3">
    <location>
        <begin position="974"/>
        <end position="989"/>
    </location>
</feature>
<dbReference type="PANTHER" id="PTHR37984:SF7">
    <property type="entry name" value="INTEGRASE CATALYTIC DOMAIN-CONTAINING PROTEIN"/>
    <property type="match status" value="1"/>
</dbReference>
<feature type="domain" description="Reverse transcriptase" evidence="4">
    <location>
        <begin position="1282"/>
        <end position="1497"/>
    </location>
</feature>
<evidence type="ECO:0000256" key="2">
    <source>
        <dbReference type="PROSITE-ProRule" id="PRU00880"/>
    </source>
</evidence>
<gene>
    <name evidence="7" type="ORF">APZ42_025349</name>
</gene>
<dbReference type="GO" id="GO:0015074">
    <property type="term" value="P:DNA integration"/>
    <property type="evidence" value="ECO:0007669"/>
    <property type="project" value="InterPro"/>
</dbReference>
<evidence type="ECO:0000259" key="4">
    <source>
        <dbReference type="PROSITE" id="PS50878"/>
    </source>
</evidence>
<dbReference type="PROSITE" id="PS50994">
    <property type="entry name" value="INTEGRASE"/>
    <property type="match status" value="1"/>
</dbReference>
<protein>
    <recommendedName>
        <fullName evidence="1">RNA-directed DNA polymerase</fullName>
        <ecNumber evidence="1">2.7.7.49</ecNumber>
    </recommendedName>
</protein>
<evidence type="ECO:0000256" key="1">
    <source>
        <dbReference type="ARBA" id="ARBA00012493"/>
    </source>
</evidence>
<dbReference type="GO" id="GO:0003676">
    <property type="term" value="F:nucleic acid binding"/>
    <property type="evidence" value="ECO:0007669"/>
    <property type="project" value="InterPro"/>
</dbReference>
<dbReference type="FunFam" id="1.10.340.70:FF:000003">
    <property type="entry name" value="Protein CBG25708"/>
    <property type="match status" value="1"/>
</dbReference>
<feature type="region of interest" description="Disordered" evidence="3">
    <location>
        <begin position="771"/>
        <end position="844"/>
    </location>
</feature>
<dbReference type="SUPFAM" id="SSF49562">
    <property type="entry name" value="C2 domain (Calcium/lipid-binding domain, CaLB)"/>
    <property type="match status" value="1"/>
</dbReference>
<dbReference type="CDD" id="cd01650">
    <property type="entry name" value="RT_nLTR_like"/>
    <property type="match status" value="1"/>
</dbReference>
<evidence type="ECO:0000259" key="6">
    <source>
        <dbReference type="PROSITE" id="PS51547"/>
    </source>
</evidence>
<dbReference type="InterPro" id="IPR050951">
    <property type="entry name" value="Retrovirus_Pol_polyprotein"/>
</dbReference>